<dbReference type="GO" id="GO:0005737">
    <property type="term" value="C:cytoplasm"/>
    <property type="evidence" value="ECO:0007669"/>
    <property type="project" value="UniProtKB-SubCell"/>
</dbReference>
<keyword evidence="2" id="KW-0963">Cytoplasm</keyword>
<keyword evidence="8" id="KW-0391">Immunity</keyword>
<keyword evidence="12" id="KW-1185">Reference proteome</keyword>
<protein>
    <submittedName>
        <fullName evidence="11">P-loop containing nucleoside triphosphate hydrolase protein</fullName>
    </submittedName>
</protein>
<dbReference type="CDD" id="cd18808">
    <property type="entry name" value="SF1_C_Upf1"/>
    <property type="match status" value="1"/>
</dbReference>
<feature type="domain" description="RZ-type" evidence="10">
    <location>
        <begin position="1768"/>
        <end position="1843"/>
    </location>
</feature>
<evidence type="ECO:0000256" key="2">
    <source>
        <dbReference type="ARBA" id="ARBA00022490"/>
    </source>
</evidence>
<evidence type="ECO:0000256" key="3">
    <source>
        <dbReference type="ARBA" id="ARBA00022723"/>
    </source>
</evidence>
<dbReference type="Gene3D" id="3.40.50.300">
    <property type="entry name" value="P-loop containing nucleotide triphosphate hydrolases"/>
    <property type="match status" value="2"/>
</dbReference>
<dbReference type="InterPro" id="IPR027417">
    <property type="entry name" value="P-loop_NTPase"/>
</dbReference>
<dbReference type="Pfam" id="PF20173">
    <property type="entry name" value="ZnF_RZ-type"/>
    <property type="match status" value="1"/>
</dbReference>
<reference evidence="11" key="1">
    <citation type="journal article" date="2020" name="Stud. Mycol.">
        <title>101 Dothideomycetes genomes: a test case for predicting lifestyles and emergence of pathogens.</title>
        <authorList>
            <person name="Haridas S."/>
            <person name="Albert R."/>
            <person name="Binder M."/>
            <person name="Bloem J."/>
            <person name="Labutti K."/>
            <person name="Salamov A."/>
            <person name="Andreopoulos B."/>
            <person name="Baker S."/>
            <person name="Barry K."/>
            <person name="Bills G."/>
            <person name="Bluhm B."/>
            <person name="Cannon C."/>
            <person name="Castanera R."/>
            <person name="Culley D."/>
            <person name="Daum C."/>
            <person name="Ezra D."/>
            <person name="Gonzalez J."/>
            <person name="Henrissat B."/>
            <person name="Kuo A."/>
            <person name="Liang C."/>
            <person name="Lipzen A."/>
            <person name="Lutzoni F."/>
            <person name="Magnuson J."/>
            <person name="Mondo S."/>
            <person name="Nolan M."/>
            <person name="Ohm R."/>
            <person name="Pangilinan J."/>
            <person name="Park H.-J."/>
            <person name="Ramirez L."/>
            <person name="Alfaro M."/>
            <person name="Sun H."/>
            <person name="Tritt A."/>
            <person name="Yoshinaga Y."/>
            <person name="Zwiers L.-H."/>
            <person name="Turgeon B."/>
            <person name="Goodwin S."/>
            <person name="Spatafora J."/>
            <person name="Crous P."/>
            <person name="Grigoriev I."/>
        </authorList>
    </citation>
    <scope>NUCLEOTIDE SEQUENCE</scope>
    <source>
        <strain evidence="11">CBS 122681</strain>
    </source>
</reference>
<dbReference type="InterPro" id="IPR041679">
    <property type="entry name" value="DNA2/NAM7-like_C"/>
</dbReference>
<comment type="catalytic activity">
    <reaction evidence="9">
        <text>ATP + H2O = ADP + phosphate + H(+)</text>
        <dbReference type="Rhea" id="RHEA:13065"/>
        <dbReference type="ChEBI" id="CHEBI:15377"/>
        <dbReference type="ChEBI" id="CHEBI:15378"/>
        <dbReference type="ChEBI" id="CHEBI:30616"/>
        <dbReference type="ChEBI" id="CHEBI:43474"/>
        <dbReference type="ChEBI" id="CHEBI:456216"/>
        <dbReference type="EC" id="3.6.4.12"/>
    </reaction>
    <physiologicalReaction direction="left-to-right" evidence="9">
        <dbReference type="Rhea" id="RHEA:13066"/>
    </physiologicalReaction>
</comment>
<evidence type="ECO:0000256" key="1">
    <source>
        <dbReference type="ARBA" id="ARBA00004496"/>
    </source>
</evidence>
<proteinExistence type="predicted"/>
<organism evidence="11 12">
    <name type="scientific">Lophiostoma macrostomum CBS 122681</name>
    <dbReference type="NCBI Taxonomy" id="1314788"/>
    <lineage>
        <taxon>Eukaryota</taxon>
        <taxon>Fungi</taxon>
        <taxon>Dikarya</taxon>
        <taxon>Ascomycota</taxon>
        <taxon>Pezizomycotina</taxon>
        <taxon>Dothideomycetes</taxon>
        <taxon>Pleosporomycetidae</taxon>
        <taxon>Pleosporales</taxon>
        <taxon>Lophiostomataceae</taxon>
        <taxon>Lophiostoma</taxon>
    </lineage>
</organism>
<dbReference type="Pfam" id="PF13086">
    <property type="entry name" value="AAA_11"/>
    <property type="match status" value="1"/>
</dbReference>
<evidence type="ECO:0000256" key="5">
    <source>
        <dbReference type="ARBA" id="ARBA00022771"/>
    </source>
</evidence>
<dbReference type="InterPro" id="IPR000967">
    <property type="entry name" value="Znf_NFX1"/>
</dbReference>
<dbReference type="InterPro" id="IPR014001">
    <property type="entry name" value="Helicase_ATP-bd"/>
</dbReference>
<dbReference type="InterPro" id="IPR046439">
    <property type="entry name" value="ZF_RZ_dom"/>
</dbReference>
<dbReference type="PANTHER" id="PTHR10887">
    <property type="entry name" value="DNA2/NAM7 HELICASE FAMILY"/>
    <property type="match status" value="1"/>
</dbReference>
<name>A0A6A6SHG2_9PLEO</name>
<keyword evidence="11" id="KW-0378">Hydrolase</keyword>
<keyword evidence="6" id="KW-0347">Helicase</keyword>
<keyword evidence="6" id="KW-0547">Nucleotide-binding</keyword>
<dbReference type="GO" id="GO:0016787">
    <property type="term" value="F:hydrolase activity"/>
    <property type="evidence" value="ECO:0007669"/>
    <property type="project" value="UniProtKB-KW"/>
</dbReference>
<dbReference type="InterPro" id="IPR041677">
    <property type="entry name" value="DNA2/NAM7_AAA_11"/>
</dbReference>
<gene>
    <name evidence="11" type="ORF">K491DRAFT_317131</name>
</gene>
<dbReference type="InterPro" id="IPR047187">
    <property type="entry name" value="SF1_C_Upf1"/>
</dbReference>
<evidence type="ECO:0000313" key="12">
    <source>
        <dbReference type="Proteomes" id="UP000799324"/>
    </source>
</evidence>
<evidence type="ECO:0000259" key="10">
    <source>
        <dbReference type="PROSITE" id="PS51981"/>
    </source>
</evidence>
<keyword evidence="4" id="KW-0677">Repeat</keyword>
<evidence type="ECO:0000256" key="9">
    <source>
        <dbReference type="ARBA" id="ARBA00048432"/>
    </source>
</evidence>
<evidence type="ECO:0000256" key="8">
    <source>
        <dbReference type="ARBA" id="ARBA00022859"/>
    </source>
</evidence>
<keyword evidence="7" id="KW-0862">Zinc</keyword>
<sequence length="1853" mass="208150">MQSVIQALASEGGLKRVLQLVKADVEDRTPIAQSDLLNGSMFPFFRVITYEKVLQSGLLEISVGTIYNTIFGPGGQYTLKLFTFIATKITEMSVENLQLSLTAFAKILDMNDNAQLILGLRPIAEAFATALDALNGGDDDSAAMSMRRMLRRAKKRLGMENEAHEESSPTKASSKARVQFEFSIDGPGLLSSNGPRHNNDLEDITEVRILPTFQEIIANRPPYLPPLDAIKCHVRGFGGLVDRHFRLYREDQVGPIRDAIKSELIGQKGPFTKGADPRRAKNTQRNLTRVNKYTTLQFERLFCDKWQGFVATITVEQPKEAQKTIMEKRKEWFRSKKRLQKDSLVCVLDSAGHAIFCTVANVKYEKKCIEESDSGDMDEQEEKEIPVFEDFVNDPQRAILTIAPIEDRDAATMADYFTKRKSSRNLMLLEFPRILLGAFKPTLEALQSLATGVEVPFADLLATEEVSSTASDIHPPEYTQQPGFRFDLSCLLDDGGSCTLSTKEDFDLKALDGSTLDEKQAEALVNILCRRVAICQGPPGTGKSFTASALMRVLLSTKNKSRKKKQKGPPVLVVTYTNHANDQTMENALDNGFSRIIRIGSRSKSERLQDLNLRVVSQGMQRTRTELDEGFSRSMALGADASFVREVLRDFGNGDEIENLKNHLQNNYPGYYEQFWGRDEDGFEMVAYDPGFVIKSWMAGKLGSGNVRQQKRNTTRLLDDEVSIRQMLPQERQALYAFWINEHHGSRRQMLRSALESWRKAKKEHDAARQETDLRCLEEADIIGVTTSGLARNTDLLKRLGIKVVLIEEAGEVLEAHTLTALLPSVEHLVLIGDHQQLKPQVNNFDLSSESRNGKQYCLDMSLFERLVSPPEGIPGARLPFTTLETQRRMHPSISDLIRQTLYPHLKDATKVIEHPEVIGMAKRLFWLDHEVPEVGAEKDELVATSKSNDYEVEMTARLVGHLLSQGEYQSKDIAVLTPYLGQLFKLRSRLDGQYEIVLDERDVEGLIKEGIIERAQSAGIRTEPSKVATLLQTLKLTTVDNFQGEEAKVVIISLVRSNKRNECGFLKTSNRINVLLSRAKYGMYIIGNSATSAHVPMWAKVVTLLNEKDNIGSKLALRCERHQDTLIEVSTPDDFTRLSPEGGCHLRCDRRLKCGHACIVKCHSDLRHNNIKCLEPCNRPKQGCDHICRKECGERCDLRCEEMLQGINLELSCGHVIPDLPCWQFQAKDTIECMVLVDRTVPGCQHTVKVKCHISVDSDGFRCTAMCGEALKCGHFCRMECSSCRNGLLKDWHATCTEICGRDFSNCRHTCKEFCHEGKPCGTCKLRCEVACSHSRCNQQCGEPCVPCAQAQCSSFCPHSRCTMPCAAPCDWIPCSKRCTKLLACGHQCPSLCGEICPSTAFCQQCGTDDNKNLMVDYEEMKTFQEMDLDHDPVLIPPCGHPTLMSNMDRWVDMSEVYDMNEDNTVKAIKATEPFSSKELKDLKGCPACRGSLRGVNRYGRLVRRVLLDESTKRFVTSAGTAYGPLTERLFTAQESLANDHGIPKNAMLPFRLTLSHRRDDQFSIICSTTQAWPRYEELKATRRTIQEYFRKVNKDETPFAHIYKLVETCRRRAGRIEDIDLRSPVSQVTFHIMAHAMLIRCDILLLSDVLHQTGKMKRPGPIATKVVVDLSQNRTECIRFIDEALKANDYERAVEGHIFYVRYCAIEIPYLTDAAKAQGLKDEGTAHINSAHALCENHNSAKVDSLVSEVKDAERALAGGSFMQTVSSEERRAVLAAMAKEFRGTGHWYTCVNGHPFSVGECGMPMQLARCPQCDSPIGGQHHRPTEGVARADDLDDELRRMNLGGRQPFM</sequence>
<dbReference type="SUPFAM" id="SSF52540">
    <property type="entry name" value="P-loop containing nucleoside triphosphate hydrolases"/>
    <property type="match status" value="1"/>
</dbReference>
<accession>A0A6A6SHG2</accession>
<dbReference type="EMBL" id="MU004638">
    <property type="protein sequence ID" value="KAF2647305.1"/>
    <property type="molecule type" value="Genomic_DNA"/>
</dbReference>
<evidence type="ECO:0000256" key="4">
    <source>
        <dbReference type="ARBA" id="ARBA00022737"/>
    </source>
</evidence>
<dbReference type="SMART" id="SM00487">
    <property type="entry name" value="DEXDc"/>
    <property type="match status" value="1"/>
</dbReference>
<dbReference type="GO" id="GO:0031048">
    <property type="term" value="P:regulatory ncRNA-mediated heterochromatin formation"/>
    <property type="evidence" value="ECO:0007669"/>
    <property type="project" value="TreeGrafter"/>
</dbReference>
<dbReference type="InterPro" id="IPR045055">
    <property type="entry name" value="DNA2/NAM7-like"/>
</dbReference>
<evidence type="ECO:0000313" key="11">
    <source>
        <dbReference type="EMBL" id="KAF2647305.1"/>
    </source>
</evidence>
<evidence type="ECO:0000256" key="7">
    <source>
        <dbReference type="ARBA" id="ARBA00022833"/>
    </source>
</evidence>
<dbReference type="CDD" id="cd17936">
    <property type="entry name" value="EEXXEc_NFX1"/>
    <property type="match status" value="1"/>
</dbReference>
<dbReference type="Pfam" id="PF13087">
    <property type="entry name" value="AAA_12"/>
    <property type="match status" value="1"/>
</dbReference>
<dbReference type="Proteomes" id="UP000799324">
    <property type="component" value="Unassembled WGS sequence"/>
</dbReference>
<keyword evidence="5" id="KW-0863">Zinc-finger</keyword>
<dbReference type="GO" id="GO:0031380">
    <property type="term" value="C:nuclear RNA-directed RNA polymerase complex"/>
    <property type="evidence" value="ECO:0007669"/>
    <property type="project" value="TreeGrafter"/>
</dbReference>
<dbReference type="CDD" id="cd06008">
    <property type="entry name" value="NF-X1-zinc-finger"/>
    <property type="match status" value="1"/>
</dbReference>
<dbReference type="OrthoDB" id="2423195at2759"/>
<dbReference type="GO" id="GO:0002376">
    <property type="term" value="P:immune system process"/>
    <property type="evidence" value="ECO:0007669"/>
    <property type="project" value="UniProtKB-KW"/>
</dbReference>
<keyword evidence="3" id="KW-0479">Metal-binding</keyword>
<dbReference type="SMART" id="SM00438">
    <property type="entry name" value="ZnF_NFX"/>
    <property type="match status" value="4"/>
</dbReference>
<dbReference type="FunFam" id="3.40.50.300:FF:001660">
    <property type="entry name" value="NF-X1 finger and helicase protein, putative"/>
    <property type="match status" value="1"/>
</dbReference>
<comment type="subcellular location">
    <subcellularLocation>
        <location evidence="1">Cytoplasm</location>
    </subcellularLocation>
</comment>
<dbReference type="PROSITE" id="PS51981">
    <property type="entry name" value="ZF_RZ"/>
    <property type="match status" value="1"/>
</dbReference>
<evidence type="ECO:0000256" key="6">
    <source>
        <dbReference type="ARBA" id="ARBA00022806"/>
    </source>
</evidence>
<dbReference type="GO" id="GO:0008270">
    <property type="term" value="F:zinc ion binding"/>
    <property type="evidence" value="ECO:0007669"/>
    <property type="project" value="UniProtKB-KW"/>
</dbReference>
<dbReference type="PANTHER" id="PTHR10887:SF445">
    <property type="entry name" value="NFX1-TYPE ZINC FINGER-CONTAINING PROTEIN 1"/>
    <property type="match status" value="1"/>
</dbReference>
<keyword evidence="6" id="KW-0067">ATP-binding</keyword>
<dbReference type="GO" id="GO:0003678">
    <property type="term" value="F:DNA helicase activity"/>
    <property type="evidence" value="ECO:0007669"/>
    <property type="project" value="UniProtKB-EC"/>
</dbReference>